<comment type="caution">
    <text evidence="2">The sequence shown here is derived from an EMBL/GenBank/DDBJ whole genome shotgun (WGS) entry which is preliminary data.</text>
</comment>
<keyword evidence="3" id="KW-1185">Reference proteome</keyword>
<reference evidence="2 3" key="1">
    <citation type="submission" date="2020-08" db="EMBL/GenBank/DDBJ databases">
        <title>Genomic Encyclopedia of Type Strains, Phase IV (KMG-IV): sequencing the most valuable type-strain genomes for metagenomic binning, comparative biology and taxonomic classification.</title>
        <authorList>
            <person name="Goeker M."/>
        </authorList>
    </citation>
    <scope>NUCLEOTIDE SEQUENCE [LARGE SCALE GENOMIC DNA]</scope>
    <source>
        <strain evidence="2 3">DSM 4731</strain>
    </source>
</reference>
<evidence type="ECO:0000256" key="1">
    <source>
        <dbReference type="SAM" id="SignalP"/>
    </source>
</evidence>
<dbReference type="RefSeq" id="WP_183218091.1">
    <property type="nucleotide sequence ID" value="NZ_CAJFZW010000019.1"/>
</dbReference>
<keyword evidence="1" id="KW-0732">Signal</keyword>
<evidence type="ECO:0000313" key="2">
    <source>
        <dbReference type="EMBL" id="MBB5741274.1"/>
    </source>
</evidence>
<evidence type="ECO:0008006" key="4">
    <source>
        <dbReference type="Google" id="ProtNLM"/>
    </source>
</evidence>
<gene>
    <name evidence="2" type="ORF">GGQ93_003013</name>
</gene>
<name>A0A7W9C911_9CAUL</name>
<proteinExistence type="predicted"/>
<dbReference type="EMBL" id="JACHOQ010000012">
    <property type="protein sequence ID" value="MBB5741274.1"/>
    <property type="molecule type" value="Genomic_DNA"/>
</dbReference>
<feature type="chain" id="PRO_5031261717" description="Lipoprotein" evidence="1">
    <location>
        <begin position="21"/>
        <end position="171"/>
    </location>
</feature>
<dbReference type="AlphaFoldDB" id="A0A7W9C911"/>
<organism evidence="2 3">
    <name type="scientific">Brevundimonas aurantiaca</name>
    <dbReference type="NCBI Taxonomy" id="74316"/>
    <lineage>
        <taxon>Bacteria</taxon>
        <taxon>Pseudomonadati</taxon>
        <taxon>Pseudomonadota</taxon>
        <taxon>Alphaproteobacteria</taxon>
        <taxon>Caulobacterales</taxon>
        <taxon>Caulobacteraceae</taxon>
        <taxon>Brevundimonas</taxon>
    </lineage>
</organism>
<dbReference type="Proteomes" id="UP000527324">
    <property type="component" value="Unassembled WGS sequence"/>
</dbReference>
<sequence length="171" mass="16668">MIRLSAASAAFLILTLAACGREEAQTAQGRAAPAATEAPPAAAVDTAVAPDAETAAPASSGGVEPAAPGAPDYAALYPGAVLDQPGTTATGPDGDGGLVTFRTSASPDEVVAFYRERAEQAGLSSVMGMNQGDARAYGAAGGPAGATNIHVVAAPGEGGETSVQLSWSEGR</sequence>
<feature type="signal peptide" evidence="1">
    <location>
        <begin position="1"/>
        <end position="20"/>
    </location>
</feature>
<dbReference type="PROSITE" id="PS51257">
    <property type="entry name" value="PROKAR_LIPOPROTEIN"/>
    <property type="match status" value="1"/>
</dbReference>
<accession>A0A7W9C911</accession>
<protein>
    <recommendedName>
        <fullName evidence="4">Lipoprotein</fullName>
    </recommendedName>
</protein>
<evidence type="ECO:0000313" key="3">
    <source>
        <dbReference type="Proteomes" id="UP000527324"/>
    </source>
</evidence>